<comment type="caution">
    <text evidence="1">The sequence shown here is derived from an EMBL/GenBank/DDBJ whole genome shotgun (WGS) entry which is preliminary data.</text>
</comment>
<organism evidence="1 2">
    <name type="scientific">Ktedonobacter racemifer DSM 44963</name>
    <dbReference type="NCBI Taxonomy" id="485913"/>
    <lineage>
        <taxon>Bacteria</taxon>
        <taxon>Bacillati</taxon>
        <taxon>Chloroflexota</taxon>
        <taxon>Ktedonobacteria</taxon>
        <taxon>Ktedonobacterales</taxon>
        <taxon>Ktedonobacteraceae</taxon>
        <taxon>Ktedonobacter</taxon>
    </lineage>
</organism>
<dbReference type="STRING" id="485913.Krac_1119"/>
<dbReference type="AlphaFoldDB" id="D6U699"/>
<name>D6U699_KTERA</name>
<dbReference type="Proteomes" id="UP000004508">
    <property type="component" value="Unassembled WGS sequence"/>
</dbReference>
<dbReference type="OrthoDB" id="164074at2"/>
<accession>D6U699</accession>
<dbReference type="EMBL" id="ADVG01000005">
    <property type="protein sequence ID" value="EFH80510.1"/>
    <property type="molecule type" value="Genomic_DNA"/>
</dbReference>
<proteinExistence type="predicted"/>
<dbReference type="InParanoid" id="D6U699"/>
<gene>
    <name evidence="1" type="ORF">Krac_1119</name>
</gene>
<sequence>MHITNQSEVAHLLDQIQMQYQAAHNGLHRYAMVAQHRMRTTQTERIGILHQELQQIVGEDEAIQLVAQALDQL</sequence>
<protein>
    <submittedName>
        <fullName evidence="1">Uncharacterized protein</fullName>
    </submittedName>
</protein>
<keyword evidence="2" id="KW-1185">Reference proteome</keyword>
<evidence type="ECO:0000313" key="2">
    <source>
        <dbReference type="Proteomes" id="UP000004508"/>
    </source>
</evidence>
<dbReference type="RefSeq" id="WP_007923141.1">
    <property type="nucleotide sequence ID" value="NZ_ADVG01000005.1"/>
</dbReference>
<reference evidence="1 2" key="1">
    <citation type="journal article" date="2011" name="Stand. Genomic Sci.">
        <title>Non-contiguous finished genome sequence and contextual data of the filamentous soil bacterium Ktedonobacter racemifer type strain (SOSP1-21).</title>
        <authorList>
            <person name="Chang Y.J."/>
            <person name="Land M."/>
            <person name="Hauser L."/>
            <person name="Chertkov O."/>
            <person name="Del Rio T.G."/>
            <person name="Nolan M."/>
            <person name="Copeland A."/>
            <person name="Tice H."/>
            <person name="Cheng J.F."/>
            <person name="Lucas S."/>
            <person name="Han C."/>
            <person name="Goodwin L."/>
            <person name="Pitluck S."/>
            <person name="Ivanova N."/>
            <person name="Ovchinikova G."/>
            <person name="Pati A."/>
            <person name="Chen A."/>
            <person name="Palaniappan K."/>
            <person name="Mavromatis K."/>
            <person name="Liolios K."/>
            <person name="Brettin T."/>
            <person name="Fiebig A."/>
            <person name="Rohde M."/>
            <person name="Abt B."/>
            <person name="Goker M."/>
            <person name="Detter J.C."/>
            <person name="Woyke T."/>
            <person name="Bristow J."/>
            <person name="Eisen J.A."/>
            <person name="Markowitz V."/>
            <person name="Hugenholtz P."/>
            <person name="Kyrpides N.C."/>
            <person name="Klenk H.P."/>
            <person name="Lapidus A."/>
        </authorList>
    </citation>
    <scope>NUCLEOTIDE SEQUENCE [LARGE SCALE GENOMIC DNA]</scope>
    <source>
        <strain evidence="2">DSM 44963</strain>
    </source>
</reference>
<evidence type="ECO:0000313" key="1">
    <source>
        <dbReference type="EMBL" id="EFH80510.1"/>
    </source>
</evidence>